<protein>
    <recommendedName>
        <fullName evidence="13">Adhesion G-protein coupled receptor G7</fullName>
    </recommendedName>
</protein>
<dbReference type="GO" id="GO:0016020">
    <property type="term" value="C:membrane"/>
    <property type="evidence" value="ECO:0007669"/>
    <property type="project" value="UniProtKB-SubCell"/>
</dbReference>
<feature type="signal peptide" evidence="8">
    <location>
        <begin position="1"/>
        <end position="27"/>
    </location>
</feature>
<dbReference type="PROSITE" id="PS50261">
    <property type="entry name" value="G_PROTEIN_RECEP_F2_4"/>
    <property type="match status" value="1"/>
</dbReference>
<feature type="domain" description="G-protein coupled receptors family 2 profile 2" evidence="10">
    <location>
        <begin position="536"/>
        <end position="817"/>
    </location>
</feature>
<name>A0AAW2A2B1_CULAL</name>
<evidence type="ECO:0000256" key="8">
    <source>
        <dbReference type="SAM" id="SignalP"/>
    </source>
</evidence>
<dbReference type="InterPro" id="IPR000203">
    <property type="entry name" value="GPS"/>
</dbReference>
<gene>
    <name evidence="11" type="ORF">ABG768_002108</name>
</gene>
<evidence type="ECO:0000256" key="4">
    <source>
        <dbReference type="ARBA" id="ARBA00023136"/>
    </source>
</evidence>
<evidence type="ECO:0000259" key="10">
    <source>
        <dbReference type="PROSITE" id="PS50261"/>
    </source>
</evidence>
<feature type="transmembrane region" description="Helical" evidence="7">
    <location>
        <begin position="790"/>
        <end position="815"/>
    </location>
</feature>
<feature type="domain" description="GAIN-B" evidence="9">
    <location>
        <begin position="344"/>
        <end position="530"/>
    </location>
</feature>
<keyword evidence="8" id="KW-0732">Signal</keyword>
<dbReference type="InterPro" id="IPR053066">
    <property type="entry name" value="ADGR_G7"/>
</dbReference>
<dbReference type="Pfam" id="PF00002">
    <property type="entry name" value="7tm_2"/>
    <property type="match status" value="1"/>
</dbReference>
<feature type="transmembrane region" description="Helical" evidence="7">
    <location>
        <begin position="631"/>
        <end position="652"/>
    </location>
</feature>
<evidence type="ECO:0000259" key="9">
    <source>
        <dbReference type="PROSITE" id="PS50221"/>
    </source>
</evidence>
<dbReference type="Pfam" id="PF22261">
    <property type="entry name" value="GPR128_GAIN_subdom_B"/>
    <property type="match status" value="1"/>
</dbReference>
<dbReference type="Pfam" id="PF22257">
    <property type="entry name" value="GPR128_N"/>
    <property type="match status" value="1"/>
</dbReference>
<dbReference type="SMART" id="SM00303">
    <property type="entry name" value="GPS"/>
    <property type="match status" value="1"/>
</dbReference>
<evidence type="ECO:0000256" key="3">
    <source>
        <dbReference type="ARBA" id="ARBA00022989"/>
    </source>
</evidence>
<keyword evidence="5" id="KW-1015">Disulfide bond</keyword>
<keyword evidence="3 7" id="KW-1133">Transmembrane helix</keyword>
<evidence type="ECO:0000313" key="11">
    <source>
        <dbReference type="EMBL" id="KAK9967731.1"/>
    </source>
</evidence>
<comment type="subcellular location">
    <subcellularLocation>
        <location evidence="1">Membrane</location>
        <topology evidence="1">Multi-pass membrane protein</topology>
    </subcellularLocation>
</comment>
<dbReference type="GO" id="GO:0007166">
    <property type="term" value="P:cell surface receptor signaling pathway"/>
    <property type="evidence" value="ECO:0007669"/>
    <property type="project" value="InterPro"/>
</dbReference>
<dbReference type="InterPro" id="IPR053986">
    <property type="entry name" value="GPR128_GAIN_subdom_B"/>
</dbReference>
<proteinExistence type="predicted"/>
<feature type="compositionally biased region" description="Low complexity" evidence="6">
    <location>
        <begin position="77"/>
        <end position="173"/>
    </location>
</feature>
<keyword evidence="2 7" id="KW-0812">Transmembrane</keyword>
<feature type="transmembrane region" description="Helical" evidence="7">
    <location>
        <begin position="717"/>
        <end position="741"/>
    </location>
</feature>
<dbReference type="Gene3D" id="1.20.1070.10">
    <property type="entry name" value="Rhodopsin 7-helix transmembrane proteins"/>
    <property type="match status" value="1"/>
</dbReference>
<feature type="transmembrane region" description="Helical" evidence="7">
    <location>
        <begin position="571"/>
        <end position="591"/>
    </location>
</feature>
<feature type="transmembrane region" description="Helical" evidence="7">
    <location>
        <begin position="664"/>
        <end position="688"/>
    </location>
</feature>
<dbReference type="Pfam" id="PF22259">
    <property type="entry name" value="GPR128_GAIN_subdomA"/>
    <property type="match status" value="1"/>
</dbReference>
<keyword evidence="12" id="KW-1185">Reference proteome</keyword>
<comment type="caution">
    <text evidence="11">The sequence shown here is derived from an EMBL/GenBank/DDBJ whole genome shotgun (WGS) entry which is preliminary data.</text>
</comment>
<dbReference type="EMBL" id="JAWDJR010000010">
    <property type="protein sequence ID" value="KAK9967731.1"/>
    <property type="molecule type" value="Genomic_DNA"/>
</dbReference>
<dbReference type="PANTHER" id="PTHR47767:SF1">
    <property type="entry name" value="ADHESION G PROTEIN-COUPLED RECEPTOR G7"/>
    <property type="match status" value="1"/>
</dbReference>
<dbReference type="Gene3D" id="2.60.220.50">
    <property type="match status" value="1"/>
</dbReference>
<evidence type="ECO:0000313" key="12">
    <source>
        <dbReference type="Proteomes" id="UP001479290"/>
    </source>
</evidence>
<reference evidence="11 12" key="1">
    <citation type="submission" date="2024-05" db="EMBL/GenBank/DDBJ databases">
        <title>A high-quality chromosomal-level genome assembly of Topmouth culter (Culter alburnus).</title>
        <authorList>
            <person name="Zhao H."/>
        </authorList>
    </citation>
    <scope>NUCLEOTIDE SEQUENCE [LARGE SCALE GENOMIC DNA]</scope>
    <source>
        <strain evidence="11">CATC2023</strain>
        <tissue evidence="11">Muscle</tissue>
    </source>
</reference>
<evidence type="ECO:0000256" key="2">
    <source>
        <dbReference type="ARBA" id="ARBA00022692"/>
    </source>
</evidence>
<feature type="chain" id="PRO_5043777567" description="Adhesion G-protein coupled receptor G7" evidence="8">
    <location>
        <begin position="28"/>
        <end position="837"/>
    </location>
</feature>
<dbReference type="InterPro" id="IPR057244">
    <property type="entry name" value="GAIN_B"/>
</dbReference>
<keyword evidence="4 7" id="KW-0472">Membrane</keyword>
<feature type="transmembrane region" description="Helical" evidence="7">
    <location>
        <begin position="535"/>
        <end position="559"/>
    </location>
</feature>
<dbReference type="InterPro" id="IPR053985">
    <property type="entry name" value="GPR128_GAIN_subdom_A"/>
</dbReference>
<evidence type="ECO:0000256" key="7">
    <source>
        <dbReference type="SAM" id="Phobius"/>
    </source>
</evidence>
<dbReference type="Proteomes" id="UP001479290">
    <property type="component" value="Unassembled WGS sequence"/>
</dbReference>
<dbReference type="Pfam" id="PF01825">
    <property type="entry name" value="GPS"/>
    <property type="match status" value="1"/>
</dbReference>
<evidence type="ECO:0000256" key="1">
    <source>
        <dbReference type="ARBA" id="ARBA00004141"/>
    </source>
</evidence>
<dbReference type="GO" id="GO:0004930">
    <property type="term" value="F:G protein-coupled receptor activity"/>
    <property type="evidence" value="ECO:0007669"/>
    <property type="project" value="InterPro"/>
</dbReference>
<feature type="region of interest" description="Disordered" evidence="6">
    <location>
        <begin position="77"/>
        <end position="180"/>
    </location>
</feature>
<dbReference type="InterPro" id="IPR046338">
    <property type="entry name" value="GAIN_dom_sf"/>
</dbReference>
<dbReference type="PANTHER" id="PTHR47767">
    <property type="entry name" value="ADHESION G PROTEIN-COUPLED RECEPTOR G7"/>
    <property type="match status" value="1"/>
</dbReference>
<feature type="transmembrane region" description="Helical" evidence="7">
    <location>
        <begin position="762"/>
        <end position="784"/>
    </location>
</feature>
<dbReference type="PRINTS" id="PR00249">
    <property type="entry name" value="GPCRSECRETIN"/>
</dbReference>
<dbReference type="InterPro" id="IPR017981">
    <property type="entry name" value="GPCR_2-like_7TM"/>
</dbReference>
<dbReference type="InterPro" id="IPR000832">
    <property type="entry name" value="GPCR_2_secretin-like"/>
</dbReference>
<dbReference type="AlphaFoldDB" id="A0AAW2A2B1"/>
<sequence length="837" mass="91597">MLSLFQKWLGTWNVTVVAHFLKMSVCAFINEVSLDNAIITASSYSNTTTPLNTTTITSSNTTTSATTTNTTTYTTTMSTTSPTTSYTTSTTTPTTTPTTSTTPATFTTTPTTTPTTSTTTPATFTTTPTTTPATSTTTYTTTTTPSTTRATPTTSTTTATSTTSSTPNLLSTTRQPTGNTCPEETLEGLTFPLSVIGQITYSTQLCPPRTANAGVPMASAQCLNFTIFHAFGALKLLDCALTLELFESKVNGTLETNMYVASSVQILTSKPEQLTSQNITSAATIANSLLSSAVLNERVAVSAMATISQLMQTVKNQHSEDTYDALESLTKTLEDFALNISSMNSSALVQPNLVVQGIKLSNWTPQVQFFAQTGLSGKFTPEGVNMGTDGADAANMTPSSGRPIDLLLALKLQNDSQKDWGNRNLSIGVVLYENDRFFNSKHFNSQLDTKRRVVSASLTDKRLFDKVEFTIRPENKSGLTPYDFACVFWDYAQREWRTEGCIKIQDPYGFQCKCNHTTNFAVLMSFRADYNYSEALNWISIVGCSLSIVGLLLTTIYQIKTRKLRGANSTMLLVNICLCMTTYYLLFIFGINNPVQSSKASVSEKNIIPSSDLQQKVDQGPCTAITALLQYFLLATFAWNIMYAAHVFFLIRNALSGPPRGFRTIAMTAGWGLPAVIVGISLATTYSFKDPLGYRQEEFCWLASLDKAGTFDPKRPLLWGFLLPLAVMLCFNTALLVYFSQTICCANPNLKSSRTTPLKKKILSSFSLAVVLGLSWVIGYFVLITHDKTLYIILSVVFCLCNTTQGVQIFFLFTLKSFLKTRARYNLDSKTESRGEP</sequence>
<organism evidence="11 12">
    <name type="scientific">Culter alburnus</name>
    <name type="common">Topmouth culter</name>
    <dbReference type="NCBI Taxonomy" id="194366"/>
    <lineage>
        <taxon>Eukaryota</taxon>
        <taxon>Metazoa</taxon>
        <taxon>Chordata</taxon>
        <taxon>Craniata</taxon>
        <taxon>Vertebrata</taxon>
        <taxon>Euteleostomi</taxon>
        <taxon>Actinopterygii</taxon>
        <taxon>Neopterygii</taxon>
        <taxon>Teleostei</taxon>
        <taxon>Ostariophysi</taxon>
        <taxon>Cypriniformes</taxon>
        <taxon>Xenocyprididae</taxon>
        <taxon>Xenocypridinae</taxon>
        <taxon>Culter</taxon>
    </lineage>
</organism>
<evidence type="ECO:0000256" key="6">
    <source>
        <dbReference type="SAM" id="MobiDB-lite"/>
    </source>
</evidence>
<evidence type="ECO:0000256" key="5">
    <source>
        <dbReference type="ARBA" id="ARBA00023157"/>
    </source>
</evidence>
<accession>A0AAW2A2B1</accession>
<evidence type="ECO:0008006" key="13">
    <source>
        <dbReference type="Google" id="ProtNLM"/>
    </source>
</evidence>
<dbReference type="PROSITE" id="PS50221">
    <property type="entry name" value="GAIN_B"/>
    <property type="match status" value="1"/>
</dbReference>
<dbReference type="InterPro" id="IPR053984">
    <property type="entry name" value="GPR128_N"/>
</dbReference>